<sequence>MNDRIAIGVTVDTRTIRLGDQLLIAGQAFTVADMTALPHGGRRLYFTTGETFTMAAHTVLYATRLQTPARRQVRPR</sequence>
<name>A0ABU2LCG6_9ACTN</name>
<dbReference type="EMBL" id="JAVREN010000034">
    <property type="protein sequence ID" value="MDT0309275.1"/>
    <property type="molecule type" value="Genomic_DNA"/>
</dbReference>
<comment type="caution">
    <text evidence="1">The sequence shown here is derived from an EMBL/GenBank/DDBJ whole genome shotgun (WGS) entry which is preliminary data.</text>
</comment>
<dbReference type="RefSeq" id="WP_311632231.1">
    <property type="nucleotide sequence ID" value="NZ_JAVREN010000034.1"/>
</dbReference>
<reference evidence="2" key="1">
    <citation type="submission" date="2023-07" db="EMBL/GenBank/DDBJ databases">
        <title>30 novel species of actinomycetes from the DSMZ collection.</title>
        <authorList>
            <person name="Nouioui I."/>
        </authorList>
    </citation>
    <scope>NUCLEOTIDE SEQUENCE [LARGE SCALE GENOMIC DNA]</scope>
    <source>
        <strain evidence="2">DSM 44917</strain>
    </source>
</reference>
<accession>A0ABU2LCG6</accession>
<evidence type="ECO:0000313" key="1">
    <source>
        <dbReference type="EMBL" id="MDT0309275.1"/>
    </source>
</evidence>
<gene>
    <name evidence="1" type="ORF">RM780_20255</name>
</gene>
<organism evidence="1 2">
    <name type="scientific">Streptomyces boetiae</name>
    <dbReference type="NCBI Taxonomy" id="3075541"/>
    <lineage>
        <taxon>Bacteria</taxon>
        <taxon>Bacillati</taxon>
        <taxon>Actinomycetota</taxon>
        <taxon>Actinomycetes</taxon>
        <taxon>Kitasatosporales</taxon>
        <taxon>Streptomycetaceae</taxon>
        <taxon>Streptomyces</taxon>
    </lineage>
</organism>
<proteinExistence type="predicted"/>
<dbReference type="Proteomes" id="UP001183388">
    <property type="component" value="Unassembled WGS sequence"/>
</dbReference>
<protein>
    <submittedName>
        <fullName evidence="1">Uncharacterized protein</fullName>
    </submittedName>
</protein>
<keyword evidence="2" id="KW-1185">Reference proteome</keyword>
<evidence type="ECO:0000313" key="2">
    <source>
        <dbReference type="Proteomes" id="UP001183388"/>
    </source>
</evidence>